<dbReference type="Proteomes" id="UP001162483">
    <property type="component" value="Unassembled WGS sequence"/>
</dbReference>
<proteinExistence type="predicted"/>
<reference evidence="1" key="1">
    <citation type="submission" date="2023-05" db="EMBL/GenBank/DDBJ databases">
        <authorList>
            <person name="Stuckert A."/>
        </authorList>
    </citation>
    <scope>NUCLEOTIDE SEQUENCE</scope>
</reference>
<protein>
    <submittedName>
        <fullName evidence="1">Uncharacterized protein</fullName>
    </submittedName>
</protein>
<keyword evidence="2" id="KW-1185">Reference proteome</keyword>
<feature type="non-terminal residue" evidence="1">
    <location>
        <position position="62"/>
    </location>
</feature>
<evidence type="ECO:0000313" key="1">
    <source>
        <dbReference type="EMBL" id="CAI9560242.1"/>
    </source>
</evidence>
<evidence type="ECO:0000313" key="2">
    <source>
        <dbReference type="Proteomes" id="UP001162483"/>
    </source>
</evidence>
<comment type="caution">
    <text evidence="1">The sequence shown here is derived from an EMBL/GenBank/DDBJ whole genome shotgun (WGS) entry which is preliminary data.</text>
</comment>
<name>A0ABN9CL86_9NEOB</name>
<sequence length="62" mass="6874">MYPIKRAAAKIPLHSSKQIFEAAGASGEPWMVQMDGIVDGWWMATLFQQGCDISKAEVEPCF</sequence>
<organism evidence="1 2">
    <name type="scientific">Staurois parvus</name>
    <dbReference type="NCBI Taxonomy" id="386267"/>
    <lineage>
        <taxon>Eukaryota</taxon>
        <taxon>Metazoa</taxon>
        <taxon>Chordata</taxon>
        <taxon>Craniata</taxon>
        <taxon>Vertebrata</taxon>
        <taxon>Euteleostomi</taxon>
        <taxon>Amphibia</taxon>
        <taxon>Batrachia</taxon>
        <taxon>Anura</taxon>
        <taxon>Neobatrachia</taxon>
        <taxon>Ranoidea</taxon>
        <taxon>Ranidae</taxon>
        <taxon>Staurois</taxon>
    </lineage>
</organism>
<dbReference type="EMBL" id="CATNWA010010651">
    <property type="protein sequence ID" value="CAI9560242.1"/>
    <property type="molecule type" value="Genomic_DNA"/>
</dbReference>
<accession>A0ABN9CL86</accession>
<gene>
    <name evidence="1" type="ORF">SPARVUS_LOCUS5222246</name>
</gene>